<feature type="domain" description="AAA+ ATPase" evidence="5">
    <location>
        <begin position="218"/>
        <end position="363"/>
    </location>
</feature>
<dbReference type="InterPro" id="IPR001270">
    <property type="entry name" value="ClpA/B"/>
</dbReference>
<evidence type="ECO:0000259" key="6">
    <source>
        <dbReference type="SMART" id="SM01086"/>
    </source>
</evidence>
<dbReference type="InterPro" id="IPR036628">
    <property type="entry name" value="Clp_N_dom_sf"/>
</dbReference>
<dbReference type="InterPro" id="IPR027417">
    <property type="entry name" value="P-loop_NTPase"/>
</dbReference>
<dbReference type="PRINTS" id="PR00300">
    <property type="entry name" value="CLPPROTEASEA"/>
</dbReference>
<dbReference type="CDD" id="cd19499">
    <property type="entry name" value="RecA-like_ClpB_Hsp104-like"/>
    <property type="match status" value="1"/>
</dbReference>
<dbReference type="GO" id="GO:0005524">
    <property type="term" value="F:ATP binding"/>
    <property type="evidence" value="ECO:0007669"/>
    <property type="project" value="UniProtKB-KW"/>
</dbReference>
<dbReference type="InterPro" id="IPR050130">
    <property type="entry name" value="ClpA_ClpB"/>
</dbReference>
<dbReference type="Gene3D" id="1.10.8.60">
    <property type="match status" value="1"/>
</dbReference>
<gene>
    <name evidence="7" type="ORF">SAMN02745723_10229</name>
</gene>
<dbReference type="Gene3D" id="1.10.1780.10">
    <property type="entry name" value="Clp, N-terminal domain"/>
    <property type="match status" value="1"/>
</dbReference>
<dbReference type="RefSeq" id="WP_074820673.1">
    <property type="nucleotide sequence ID" value="NZ_FOLW01000002.1"/>
</dbReference>
<name>A0AAJ4W8L8_9GAMM</name>
<organism evidence="7 8">
    <name type="scientific">Pragia fontium DSM 5563 = ATCC 49100</name>
    <dbReference type="NCBI Taxonomy" id="1122977"/>
    <lineage>
        <taxon>Bacteria</taxon>
        <taxon>Pseudomonadati</taxon>
        <taxon>Pseudomonadota</taxon>
        <taxon>Gammaproteobacteria</taxon>
        <taxon>Enterobacterales</taxon>
        <taxon>Budviciaceae</taxon>
        <taxon>Pragia</taxon>
    </lineage>
</organism>
<dbReference type="GO" id="GO:0034605">
    <property type="term" value="P:cellular response to heat"/>
    <property type="evidence" value="ECO:0007669"/>
    <property type="project" value="TreeGrafter"/>
</dbReference>
<dbReference type="Pfam" id="PF07724">
    <property type="entry name" value="AAA_2"/>
    <property type="match status" value="1"/>
</dbReference>
<sequence>MIRIELPKLLQQLNPVSRHIFESAAAICVNSQSAEITVSHFLLQSLETPLCDIRQILSKANIDTEVLCGLLEQTPIDNAQNGQTTPSFSPLLVELLQDSLLLSSAELKETNLRTGVILLTILHSPNRYVSKPVAQLLTSINKDLLQSEFHQWTSGSAESVTPHSSDRKVGGAASAHNATLLDKYATNMTQQAIDGKLDPVLGRDKEIDLMVDILSRRRKNNPIVVGDAGVGKSALIEGLAIRIAKDRVPERLLGTQIMSLDLGSLQAGASVKGEFEKRFKGIMSEVSHSPIPIILFIDEAHTLIGAGNQQGGLDVSNLLKPALARGELKTIAATTWSEYKKYFEKDAALSRRFQLVKVGEPSADEAVIIMRGLREIYEESHGVLIDDDALQAAAYLSDRYISGRQLPDKAIDVLDTACARISINLTSPPRQVSVLENSLHQLNEEIELLEREHRLGLKDNSARIIGLKQLCDDSQEQLDNINILWQKQQALVHRIIELRALLLSPSTPVVTGGSEADTQDDSINDAKSQEPILLGELTSLTLELNELQKEELLVSPHVDKKQISSVIAEWTGVPLNRISQNELSIVTELPKYLSSEIKGQDLAIENLHKHLLTARADLRRAGRPLGAFLLVGPSGVGKTESVIQISELMFGGRQYLTTINMSEYQEKHTVSRLIGSPPGYVGYGEGGILTESIRQKPYSVVLLDEVEKAHPDVLNLFYQAFDKGELADGEGRIIDCKNVVFFLTSNLGYQTIVDYADRPEMIGDQLYQELADFFKPALLARMEIIPYLPLSKAVLSVIVQGKLKKLERTLQDKFDAKVVFDEDVPEQIIARATRAENGARMLESIIDGQLLPPVSLQLLNKMAAGESINYVRFSVNNNQFTSYVGEEPVC</sequence>
<evidence type="ECO:0000259" key="5">
    <source>
        <dbReference type="SMART" id="SM00382"/>
    </source>
</evidence>
<evidence type="ECO:0000313" key="8">
    <source>
        <dbReference type="Proteomes" id="UP000226420"/>
    </source>
</evidence>
<dbReference type="Pfam" id="PF17871">
    <property type="entry name" value="AAA_lid_9"/>
    <property type="match status" value="1"/>
</dbReference>
<dbReference type="Pfam" id="PF00004">
    <property type="entry name" value="AAA"/>
    <property type="match status" value="1"/>
</dbReference>
<protein>
    <submittedName>
        <fullName evidence="7">Type VI secretion system protein VasG</fullName>
    </submittedName>
</protein>
<comment type="caution">
    <text evidence="7">The sequence shown here is derived from an EMBL/GenBank/DDBJ whole genome shotgun (WGS) entry which is preliminary data.</text>
</comment>
<evidence type="ECO:0000313" key="7">
    <source>
        <dbReference type="EMBL" id="SFC30959.1"/>
    </source>
</evidence>
<dbReference type="GO" id="GO:0005737">
    <property type="term" value="C:cytoplasm"/>
    <property type="evidence" value="ECO:0007669"/>
    <property type="project" value="TreeGrafter"/>
</dbReference>
<keyword evidence="4" id="KW-0175">Coiled coil</keyword>
<evidence type="ECO:0000256" key="3">
    <source>
        <dbReference type="ARBA" id="ARBA00023186"/>
    </source>
</evidence>
<dbReference type="EMBL" id="FOLW01000002">
    <property type="protein sequence ID" value="SFC30959.1"/>
    <property type="molecule type" value="Genomic_DNA"/>
</dbReference>
<feature type="domain" description="AAA+ ATPase" evidence="5">
    <location>
        <begin position="624"/>
        <end position="766"/>
    </location>
</feature>
<keyword evidence="2" id="KW-0067">ATP-binding</keyword>
<reference evidence="7 8" key="1">
    <citation type="submission" date="2016-10" db="EMBL/GenBank/DDBJ databases">
        <authorList>
            <person name="Varghese N."/>
            <person name="Submissions S."/>
        </authorList>
    </citation>
    <scope>NUCLEOTIDE SEQUENCE [LARGE SCALE GENOMIC DNA]</scope>
    <source>
        <strain evidence="7 8">DSM 5563</strain>
    </source>
</reference>
<dbReference type="SUPFAM" id="SSF52540">
    <property type="entry name" value="P-loop containing nucleoside triphosphate hydrolases"/>
    <property type="match status" value="2"/>
</dbReference>
<dbReference type="Proteomes" id="UP000226420">
    <property type="component" value="Unassembled WGS sequence"/>
</dbReference>
<dbReference type="InterPro" id="IPR003593">
    <property type="entry name" value="AAA+_ATPase"/>
</dbReference>
<accession>A0AAJ4W8L8</accession>
<keyword evidence="3" id="KW-0143">Chaperone</keyword>
<feature type="coiled-coil region" evidence="4">
    <location>
        <begin position="432"/>
        <end position="459"/>
    </location>
</feature>
<dbReference type="PROSITE" id="PS00871">
    <property type="entry name" value="CLPAB_2"/>
    <property type="match status" value="1"/>
</dbReference>
<dbReference type="PANTHER" id="PTHR11638">
    <property type="entry name" value="ATP-DEPENDENT CLP PROTEASE"/>
    <property type="match status" value="1"/>
</dbReference>
<evidence type="ECO:0000256" key="2">
    <source>
        <dbReference type="ARBA" id="ARBA00022840"/>
    </source>
</evidence>
<dbReference type="CDD" id="cd00009">
    <property type="entry name" value="AAA"/>
    <property type="match status" value="1"/>
</dbReference>
<dbReference type="SMART" id="SM00382">
    <property type="entry name" value="AAA"/>
    <property type="match status" value="2"/>
</dbReference>
<dbReference type="InterPro" id="IPR019489">
    <property type="entry name" value="Clp_ATPase_C"/>
</dbReference>
<keyword evidence="1" id="KW-0547">Nucleotide-binding</keyword>
<dbReference type="InterPro" id="IPR041546">
    <property type="entry name" value="ClpA/ClpB_AAA_lid"/>
</dbReference>
<dbReference type="PANTHER" id="PTHR11638:SF182">
    <property type="entry name" value="CLP ATPASE"/>
    <property type="match status" value="1"/>
</dbReference>
<evidence type="ECO:0000256" key="4">
    <source>
        <dbReference type="SAM" id="Coils"/>
    </source>
</evidence>
<dbReference type="GO" id="GO:0016887">
    <property type="term" value="F:ATP hydrolysis activity"/>
    <property type="evidence" value="ECO:0007669"/>
    <property type="project" value="InterPro"/>
</dbReference>
<dbReference type="Pfam" id="PF10431">
    <property type="entry name" value="ClpB_D2-small"/>
    <property type="match status" value="1"/>
</dbReference>
<proteinExistence type="predicted"/>
<dbReference type="NCBIfam" id="TIGR03345">
    <property type="entry name" value="VI_ClpV1"/>
    <property type="match status" value="1"/>
</dbReference>
<dbReference type="InterPro" id="IPR003959">
    <property type="entry name" value="ATPase_AAA_core"/>
</dbReference>
<evidence type="ECO:0000256" key="1">
    <source>
        <dbReference type="ARBA" id="ARBA00022741"/>
    </source>
</evidence>
<dbReference type="InterPro" id="IPR017729">
    <property type="entry name" value="ATPase_T6SS_ClpV1"/>
</dbReference>
<feature type="domain" description="Clp ATPase C-terminal" evidence="6">
    <location>
        <begin position="790"/>
        <end position="880"/>
    </location>
</feature>
<dbReference type="SMART" id="SM01086">
    <property type="entry name" value="ClpB_D2-small"/>
    <property type="match status" value="1"/>
</dbReference>
<dbReference type="AlphaFoldDB" id="A0AAJ4W8L8"/>
<dbReference type="Gene3D" id="3.40.50.300">
    <property type="entry name" value="P-loop containing nucleotide triphosphate hydrolases"/>
    <property type="match status" value="3"/>
</dbReference>
<dbReference type="InterPro" id="IPR028299">
    <property type="entry name" value="ClpA/B_CS2"/>
</dbReference>
<dbReference type="SUPFAM" id="SSF81923">
    <property type="entry name" value="Double Clp-N motif"/>
    <property type="match status" value="1"/>
</dbReference>